<dbReference type="CDD" id="cd14256">
    <property type="entry name" value="Dockerin_I"/>
    <property type="match status" value="1"/>
</dbReference>
<proteinExistence type="predicted"/>
<dbReference type="InterPro" id="IPR016134">
    <property type="entry name" value="Dockerin_dom"/>
</dbReference>
<dbReference type="Gene3D" id="1.10.1330.10">
    <property type="entry name" value="Dockerin domain"/>
    <property type="match status" value="2"/>
</dbReference>
<dbReference type="Proteomes" id="UP001642464">
    <property type="component" value="Unassembled WGS sequence"/>
</dbReference>
<dbReference type="Pfam" id="PF00404">
    <property type="entry name" value="Dockerin_1"/>
    <property type="match status" value="2"/>
</dbReference>
<dbReference type="Gene3D" id="3.60.10.10">
    <property type="entry name" value="Endonuclease/exonuclease/phosphatase"/>
    <property type="match status" value="1"/>
</dbReference>
<evidence type="ECO:0000313" key="2">
    <source>
        <dbReference type="EMBL" id="CAK9109580.1"/>
    </source>
</evidence>
<protein>
    <recommendedName>
        <fullName evidence="1">Dockerin domain-containing protein</fullName>
    </recommendedName>
</protein>
<feature type="non-terminal residue" evidence="2">
    <location>
        <position position="1"/>
    </location>
</feature>
<accession>A0ABP0SBF2</accession>
<evidence type="ECO:0000259" key="1">
    <source>
        <dbReference type="PROSITE" id="PS51766"/>
    </source>
</evidence>
<dbReference type="PANTHER" id="PTHR30093:SF2">
    <property type="entry name" value="TYPE II SECRETION SYSTEM PROTEIN H"/>
    <property type="match status" value="1"/>
</dbReference>
<dbReference type="PROSITE" id="PS00018">
    <property type="entry name" value="EF_HAND_1"/>
    <property type="match status" value="3"/>
</dbReference>
<dbReference type="InterPro" id="IPR002105">
    <property type="entry name" value="Dockerin_1_rpt"/>
</dbReference>
<reference evidence="2 3" key="1">
    <citation type="submission" date="2024-02" db="EMBL/GenBank/DDBJ databases">
        <authorList>
            <person name="Chen Y."/>
            <person name="Shah S."/>
            <person name="Dougan E. K."/>
            <person name="Thang M."/>
            <person name="Chan C."/>
        </authorList>
    </citation>
    <scope>NUCLEOTIDE SEQUENCE [LARGE SCALE GENOMIC DNA]</scope>
</reference>
<comment type="caution">
    <text evidence="2">The sequence shown here is derived from an EMBL/GenBank/DDBJ whole genome shotgun (WGS) entry which is preliminary data.</text>
</comment>
<name>A0ABP0SBF2_9DINO</name>
<sequence>GVPFFDPDLEFVNPATLLMLDDEEVGADSSFTDHQLRIINRTSTAQGAAGTSVLDLDPGAGVVNTTNGGYNSASNSQSWESNFAGLLDMDNGTGRSEPEDMAFVTRDGVSGVWVGESDGGGDDISFFEIDFGSNTATKKELRVGSSPYPQGFALDEDPTIDASTNDGDHDFVLIDADGNLVIGESGFFESPREEPKIIGREIVNYDGADSDSNSQNEVVPGGWSVSANLPVPTNDDDSDVTDGRFVTMDRGTGEIFYVDIDSSGPAVVSDLYVFDPVTGTMTYQEEDAIQGFVLEHGIRLFLRGDTNGDGVIDAEDLDIFAAAINDPTLGGTIAGVLGQEWYDLTGDSLLTGAPNLGGDMDELVLNVLGTAYGDANLDGMVNISDFLALQNNFGNSGGWAGGDFNGSGNVNISDFLLLQNSFGFSNMSVPSAFGLEAEFDSVPLHVTAVPEPSSFVLLGLVFTIAFSAAAANAANVSYTMIVDPGGTFDVFASASLGDNAGIAGYGVPLSGGITSVDHNSPFGSFATGGPGNGPIGLSLFRSDDDVTSLAAAQDTVSPTPYLIYGFGQTAGDLSTFPGLGGIFGDSQQLAYGAPLLIASGTWDGTTPGFGAPVETNVFVDNQSAATMAALVSTSVQAVPEPASIVMLAMGSIRVSLKKSMCKRLLFFTPALVFAAFILSVPQSSFAQLRIATYNTTNGPRADSGTVFEAMGTEVVNGIAKPVDVLILQEQGNVATTTQAFVDLLNGIYGAGTYARGTVNGITSGGGRPGVIYNTNSVQLLQEVAFGTVDTSNQARQTLRYEFRPVGYGSEADFYVYDSHYKAGTSSSDQARRLVEANAIRSNSDALGEGTHAIYAGDFNIRSSSEAMWQALTSAGAGQAFDPTNRSGSWHNNATYLDLHTQSPVNSSRFSGQVTGGMDDRFDFQLVTGEFLDNEGLSYIAGSYHTLGNNGTHFLNGELDVAQNTALPQSQLTALANSSDHLPVVADYQLPARMQVAVSNAPGQVLVGSSPQVEVTVENSANVVASIGADELDYASTLFGDVSGDFSGTTQALSGGNSHFVSLDTSTAGTKSGLVNVNSSSQAVADGSFFEGVNYEVLDHANPSFDAFTDTDSLLFDFGIIAAGSGLFSESFAITNLDSNAGFTAALDLDAILGSGDTGVLTTDLSLFSGLAAGGAHAFDVQFDTSNLGLFSASYSLSLSDEDLFGELTGMAMSIDLSGRVALGGDANLDGFVTISDFLALQNNYDQAGGWHEGDFNGDGYVTISDFLMLQNNFSGNQLDGINASNISLVAVPEPSTWVLLSLGRLFPDWTRVTSSGPVPVTSYTNYEGVRQENEGEWTGFHSVHLRILPYIESVNLFNKIDFETAQVLRMTASGKPYNINYDAYNEIAGMYICPSDDNSGRITSENNYRYNFGGSTPYGGAEKTNKQTTHDVEKNGLPALGNGAFTGGRGLSHAEFTDGLSHTAFFSERIKGSGLDPEVDLPTDADVTVMYNRQNGLVDREEMFNDCLTLELQLHPNNFMSSGRWLYGSDYSNGFPFAAYSSTMYNHVAPPNWEAVDCGNYSAIPDTPGEHAIISARSRHPGLVLVAFGDGHVSAISDSIDLQIWRALGTRNGSETVDGEY</sequence>
<dbReference type="InterPro" id="IPR018247">
    <property type="entry name" value="EF_Hand_1_Ca_BS"/>
</dbReference>
<gene>
    <name evidence="2" type="ORF">SCF082_LOCUS50928</name>
</gene>
<dbReference type="InterPro" id="IPR036439">
    <property type="entry name" value="Dockerin_dom_sf"/>
</dbReference>
<dbReference type="PANTHER" id="PTHR30093">
    <property type="entry name" value="GENERAL SECRETION PATHWAY PROTEIN G"/>
    <property type="match status" value="1"/>
</dbReference>
<feature type="domain" description="Dockerin" evidence="1">
    <location>
        <begin position="368"/>
        <end position="431"/>
    </location>
</feature>
<dbReference type="EMBL" id="CAXAMM010043337">
    <property type="protein sequence ID" value="CAK9109580.1"/>
    <property type="molecule type" value="Genomic_DNA"/>
</dbReference>
<dbReference type="SUPFAM" id="SSF63446">
    <property type="entry name" value="Type I dockerin domain"/>
    <property type="match status" value="2"/>
</dbReference>
<dbReference type="InterPro" id="IPR011453">
    <property type="entry name" value="DUF1559"/>
</dbReference>
<dbReference type="SUPFAM" id="SSF56219">
    <property type="entry name" value="DNase I-like"/>
    <property type="match status" value="1"/>
</dbReference>
<dbReference type="InterPro" id="IPR036691">
    <property type="entry name" value="Endo/exonu/phosph_ase_sf"/>
</dbReference>
<dbReference type="Pfam" id="PF07596">
    <property type="entry name" value="SBP_bac_10"/>
    <property type="match status" value="1"/>
</dbReference>
<evidence type="ECO:0000313" key="3">
    <source>
        <dbReference type="Proteomes" id="UP001642464"/>
    </source>
</evidence>
<keyword evidence="3" id="KW-1185">Reference proteome</keyword>
<dbReference type="NCBIfam" id="NF012200">
    <property type="entry name" value="choice_anch_D"/>
    <property type="match status" value="2"/>
</dbReference>
<organism evidence="2 3">
    <name type="scientific">Durusdinium trenchii</name>
    <dbReference type="NCBI Taxonomy" id="1381693"/>
    <lineage>
        <taxon>Eukaryota</taxon>
        <taxon>Sar</taxon>
        <taxon>Alveolata</taxon>
        <taxon>Dinophyceae</taxon>
        <taxon>Suessiales</taxon>
        <taxon>Symbiodiniaceae</taxon>
        <taxon>Durusdinium</taxon>
    </lineage>
</organism>
<dbReference type="PROSITE" id="PS51766">
    <property type="entry name" value="DOCKERIN"/>
    <property type="match status" value="1"/>
</dbReference>